<dbReference type="PROSITE" id="PS00491">
    <property type="entry name" value="PROLINE_PEPTIDASE"/>
    <property type="match status" value="1"/>
</dbReference>
<dbReference type="InterPro" id="IPR001714">
    <property type="entry name" value="Pept_M24_MAP"/>
</dbReference>
<dbReference type="InterPro" id="IPR000587">
    <property type="entry name" value="Creatinase_N"/>
</dbReference>
<evidence type="ECO:0000259" key="6">
    <source>
        <dbReference type="Pfam" id="PF00557"/>
    </source>
</evidence>
<reference evidence="8 9" key="1">
    <citation type="submission" date="2015-01" db="EMBL/GenBank/DDBJ databases">
        <title>Jeotgalibacillus campisalis genome sequencing.</title>
        <authorList>
            <person name="Goh K.M."/>
            <person name="Chan K.-G."/>
            <person name="Yaakop A.S."/>
            <person name="Ee R."/>
            <person name="Gan H.M."/>
            <person name="Chan C.S."/>
        </authorList>
    </citation>
    <scope>NUCLEOTIDE SEQUENCE [LARGE SCALE GENOMIC DNA]</scope>
    <source>
        <strain evidence="8 9">SF-57</strain>
    </source>
</reference>
<evidence type="ECO:0000259" key="7">
    <source>
        <dbReference type="Pfam" id="PF01321"/>
    </source>
</evidence>
<keyword evidence="9" id="KW-1185">Reference proteome</keyword>
<dbReference type="GO" id="GO:0004177">
    <property type="term" value="F:aminopeptidase activity"/>
    <property type="evidence" value="ECO:0007669"/>
    <property type="project" value="UniProtKB-ARBA"/>
</dbReference>
<evidence type="ECO:0000256" key="3">
    <source>
        <dbReference type="ARBA" id="ARBA00022723"/>
    </source>
</evidence>
<dbReference type="Pfam" id="PF01321">
    <property type="entry name" value="Creatinase_N"/>
    <property type="match status" value="1"/>
</dbReference>
<evidence type="ECO:0000256" key="2">
    <source>
        <dbReference type="ARBA" id="ARBA00008766"/>
    </source>
</evidence>
<dbReference type="FunFam" id="3.90.230.10:FF:000014">
    <property type="entry name" value="Aminopeptidase P family protein"/>
    <property type="match status" value="1"/>
</dbReference>
<accession>A0A0C2VQM5</accession>
<comment type="caution">
    <text evidence="8">The sequence shown here is derived from an EMBL/GenBank/DDBJ whole genome shotgun (WGS) entry which is preliminary data.</text>
</comment>
<proteinExistence type="inferred from homology"/>
<dbReference type="EMBL" id="JXRR01000017">
    <property type="protein sequence ID" value="KIL46318.1"/>
    <property type="molecule type" value="Genomic_DNA"/>
</dbReference>
<evidence type="ECO:0000313" key="8">
    <source>
        <dbReference type="EMBL" id="KIL46318.1"/>
    </source>
</evidence>
<evidence type="ECO:0000256" key="1">
    <source>
        <dbReference type="ARBA" id="ARBA00001936"/>
    </source>
</evidence>
<dbReference type="PATRIC" id="fig|220754.4.peg.3005"/>
<comment type="cofactor">
    <cofactor evidence="1">
        <name>Mn(2+)</name>
        <dbReference type="ChEBI" id="CHEBI:29035"/>
    </cofactor>
</comment>
<dbReference type="CDD" id="cd01092">
    <property type="entry name" value="APP-like"/>
    <property type="match status" value="1"/>
</dbReference>
<keyword evidence="4" id="KW-0378">Hydrolase</keyword>
<comment type="similarity">
    <text evidence="2">Belongs to the peptidase M24B family.</text>
</comment>
<dbReference type="RefSeq" id="WP_041060072.1">
    <property type="nucleotide sequence ID" value="NZ_JXRR01000017.1"/>
</dbReference>
<keyword evidence="3" id="KW-0479">Metal-binding</keyword>
<dbReference type="Gene3D" id="3.40.350.10">
    <property type="entry name" value="Creatinase/prolidase N-terminal domain"/>
    <property type="match status" value="1"/>
</dbReference>
<dbReference type="InterPro" id="IPR036005">
    <property type="entry name" value="Creatinase/aminopeptidase-like"/>
</dbReference>
<dbReference type="SUPFAM" id="SSF55920">
    <property type="entry name" value="Creatinase/aminopeptidase"/>
    <property type="match status" value="1"/>
</dbReference>
<dbReference type="InterPro" id="IPR029149">
    <property type="entry name" value="Creatin/AminoP/Spt16_N"/>
</dbReference>
<dbReference type="Proteomes" id="UP000031972">
    <property type="component" value="Unassembled WGS sequence"/>
</dbReference>
<evidence type="ECO:0000256" key="5">
    <source>
        <dbReference type="ARBA" id="ARBA00023211"/>
    </source>
</evidence>
<dbReference type="AlphaFoldDB" id="A0A0C2VQM5"/>
<dbReference type="PANTHER" id="PTHR46112:SF10">
    <property type="entry name" value="DIPEPTIDASE YKVY-RELATED"/>
    <property type="match status" value="1"/>
</dbReference>
<dbReference type="InterPro" id="IPR001131">
    <property type="entry name" value="Peptidase_M24B_aminopep-P_CS"/>
</dbReference>
<dbReference type="Pfam" id="PF00557">
    <property type="entry name" value="Peptidase_M24"/>
    <property type="match status" value="1"/>
</dbReference>
<organism evidence="8 9">
    <name type="scientific">Jeotgalibacillus campisalis</name>
    <dbReference type="NCBI Taxonomy" id="220754"/>
    <lineage>
        <taxon>Bacteria</taxon>
        <taxon>Bacillati</taxon>
        <taxon>Bacillota</taxon>
        <taxon>Bacilli</taxon>
        <taxon>Bacillales</taxon>
        <taxon>Caryophanaceae</taxon>
        <taxon>Jeotgalibacillus</taxon>
    </lineage>
</organism>
<dbReference type="PRINTS" id="PR00599">
    <property type="entry name" value="MAPEPTIDASE"/>
</dbReference>
<keyword evidence="5" id="KW-0464">Manganese</keyword>
<feature type="domain" description="Creatinase N-terminal" evidence="7">
    <location>
        <begin position="5"/>
        <end position="138"/>
    </location>
</feature>
<protein>
    <submittedName>
        <fullName evidence="8">Dipeptidase</fullName>
    </submittedName>
</protein>
<feature type="domain" description="Peptidase M24" evidence="6">
    <location>
        <begin position="146"/>
        <end position="348"/>
    </location>
</feature>
<dbReference type="GO" id="GO:0046872">
    <property type="term" value="F:metal ion binding"/>
    <property type="evidence" value="ECO:0007669"/>
    <property type="project" value="UniProtKB-KW"/>
</dbReference>
<evidence type="ECO:0000313" key="9">
    <source>
        <dbReference type="Proteomes" id="UP000031972"/>
    </source>
</evidence>
<dbReference type="GO" id="GO:0008235">
    <property type="term" value="F:metalloexopeptidase activity"/>
    <property type="evidence" value="ECO:0007669"/>
    <property type="project" value="UniProtKB-ARBA"/>
</dbReference>
<gene>
    <name evidence="8" type="ORF">KR50_29930</name>
</gene>
<dbReference type="Gene3D" id="3.90.230.10">
    <property type="entry name" value="Creatinase/methionine aminopeptidase superfamily"/>
    <property type="match status" value="1"/>
</dbReference>
<dbReference type="SUPFAM" id="SSF53092">
    <property type="entry name" value="Creatinase/prolidase N-terminal domain"/>
    <property type="match status" value="1"/>
</dbReference>
<name>A0A0C2VQM5_9BACL</name>
<dbReference type="InterPro" id="IPR000994">
    <property type="entry name" value="Pept_M24"/>
</dbReference>
<sequence length="364" mass="40513">MKGKIKQIQQYLSSRSIDAAFLTSTENVCYTTGFRSNPHERWLAVFVPQTGESTLICPGMEEEEARHAGWEYRIIGYSDTENPIQLLHTLLQTKNMAVSSLAIESSHLTVDRLNLLKESFGSFDIHSIDQQMNDLRVVKSQDELVLLRKAAELADFAIETACSELAEGKTELEILAAIEFELKRKGITEMSFSTMVLTGKNAASPHGNPGLNKIKRGDLVLFDLGVVYQGYCSDITRTVAFGELSKEQIKIYETVLAAELKALEMVKPGVKASDLDLAARKVIQDAGYGDFFPHRLGHGLGLNVHEYPSITSDSDFILKEGMTFTIEPGIYVPNIAGVRIEDDVLVTENGYETLTKFPKTLQYY</sequence>
<dbReference type="PANTHER" id="PTHR46112">
    <property type="entry name" value="AMINOPEPTIDASE"/>
    <property type="match status" value="1"/>
</dbReference>
<evidence type="ECO:0000256" key="4">
    <source>
        <dbReference type="ARBA" id="ARBA00022801"/>
    </source>
</evidence>
<dbReference type="InterPro" id="IPR050659">
    <property type="entry name" value="Peptidase_M24B"/>
</dbReference>